<evidence type="ECO:0000256" key="2">
    <source>
        <dbReference type="ARBA" id="ARBA00010617"/>
    </source>
</evidence>
<keyword evidence="5 7" id="KW-0408">Iron</keyword>
<dbReference type="Pfam" id="PF00067">
    <property type="entry name" value="p450"/>
    <property type="match status" value="1"/>
</dbReference>
<dbReference type="SUPFAM" id="SSF48264">
    <property type="entry name" value="Cytochrome P450"/>
    <property type="match status" value="1"/>
</dbReference>
<evidence type="ECO:0000313" key="10">
    <source>
        <dbReference type="Proteomes" id="UP000799424"/>
    </source>
</evidence>
<dbReference type="GO" id="GO:0004497">
    <property type="term" value="F:monooxygenase activity"/>
    <property type="evidence" value="ECO:0007669"/>
    <property type="project" value="UniProtKB-KW"/>
</dbReference>
<dbReference type="GO" id="GO:0016705">
    <property type="term" value="F:oxidoreductase activity, acting on paired donors, with incorporation or reduction of molecular oxygen"/>
    <property type="evidence" value="ECO:0007669"/>
    <property type="project" value="InterPro"/>
</dbReference>
<evidence type="ECO:0000256" key="6">
    <source>
        <dbReference type="ARBA" id="ARBA00023033"/>
    </source>
</evidence>
<evidence type="ECO:0000256" key="7">
    <source>
        <dbReference type="PIRSR" id="PIRSR602401-1"/>
    </source>
</evidence>
<dbReference type="Gene3D" id="1.10.630.10">
    <property type="entry name" value="Cytochrome P450"/>
    <property type="match status" value="1"/>
</dbReference>
<keyword evidence="10" id="KW-1185">Reference proteome</keyword>
<evidence type="ECO:0000256" key="4">
    <source>
        <dbReference type="ARBA" id="ARBA00023002"/>
    </source>
</evidence>
<dbReference type="PANTHER" id="PTHR24287">
    <property type="entry name" value="P450, PUTATIVE (EUROFUNG)-RELATED"/>
    <property type="match status" value="1"/>
</dbReference>
<dbReference type="Proteomes" id="UP000799424">
    <property type="component" value="Unassembled WGS sequence"/>
</dbReference>
<dbReference type="EMBL" id="MU006236">
    <property type="protein sequence ID" value="KAF2821598.1"/>
    <property type="molecule type" value="Genomic_DNA"/>
</dbReference>
<reference evidence="9" key="1">
    <citation type="journal article" date="2020" name="Stud. Mycol.">
        <title>101 Dothideomycetes genomes: a test case for predicting lifestyles and emergence of pathogens.</title>
        <authorList>
            <person name="Haridas S."/>
            <person name="Albert R."/>
            <person name="Binder M."/>
            <person name="Bloem J."/>
            <person name="Labutti K."/>
            <person name="Salamov A."/>
            <person name="Andreopoulos B."/>
            <person name="Baker S."/>
            <person name="Barry K."/>
            <person name="Bills G."/>
            <person name="Bluhm B."/>
            <person name="Cannon C."/>
            <person name="Castanera R."/>
            <person name="Culley D."/>
            <person name="Daum C."/>
            <person name="Ezra D."/>
            <person name="Gonzalez J."/>
            <person name="Henrissat B."/>
            <person name="Kuo A."/>
            <person name="Liang C."/>
            <person name="Lipzen A."/>
            <person name="Lutzoni F."/>
            <person name="Magnuson J."/>
            <person name="Mondo S."/>
            <person name="Nolan M."/>
            <person name="Ohm R."/>
            <person name="Pangilinan J."/>
            <person name="Park H.-J."/>
            <person name="Ramirez L."/>
            <person name="Alfaro M."/>
            <person name="Sun H."/>
            <person name="Tritt A."/>
            <person name="Yoshinaga Y."/>
            <person name="Zwiers L.-H."/>
            <person name="Turgeon B."/>
            <person name="Goodwin S."/>
            <person name="Spatafora J."/>
            <person name="Crous P."/>
            <person name="Grigoriev I."/>
        </authorList>
    </citation>
    <scope>NUCLEOTIDE SEQUENCE</scope>
    <source>
        <strain evidence="9">CBS 113818</strain>
    </source>
</reference>
<name>A0A6A6ZL45_9PLEO</name>
<dbReference type="InterPro" id="IPR017972">
    <property type="entry name" value="Cyt_P450_CS"/>
</dbReference>
<evidence type="ECO:0000313" key="9">
    <source>
        <dbReference type="EMBL" id="KAF2821598.1"/>
    </source>
</evidence>
<evidence type="ECO:0000256" key="5">
    <source>
        <dbReference type="ARBA" id="ARBA00023004"/>
    </source>
</evidence>
<keyword evidence="3 7" id="KW-0479">Metal-binding</keyword>
<evidence type="ECO:0000256" key="1">
    <source>
        <dbReference type="ARBA" id="ARBA00001971"/>
    </source>
</evidence>
<dbReference type="InterPro" id="IPR001128">
    <property type="entry name" value="Cyt_P450"/>
</dbReference>
<organism evidence="9 10">
    <name type="scientific">Ophiobolus disseminans</name>
    <dbReference type="NCBI Taxonomy" id="1469910"/>
    <lineage>
        <taxon>Eukaryota</taxon>
        <taxon>Fungi</taxon>
        <taxon>Dikarya</taxon>
        <taxon>Ascomycota</taxon>
        <taxon>Pezizomycotina</taxon>
        <taxon>Dothideomycetes</taxon>
        <taxon>Pleosporomycetidae</taxon>
        <taxon>Pleosporales</taxon>
        <taxon>Pleosporineae</taxon>
        <taxon>Phaeosphaeriaceae</taxon>
        <taxon>Ophiobolus</taxon>
    </lineage>
</organism>
<dbReference type="InterPro" id="IPR002401">
    <property type="entry name" value="Cyt_P450_E_grp-I"/>
</dbReference>
<dbReference type="PROSITE" id="PS00086">
    <property type="entry name" value="CYTOCHROME_P450"/>
    <property type="match status" value="1"/>
</dbReference>
<sequence>MIQARRTNTLLEWHRKILNVPGQTVELRMLGRIMILTENIENVRAIMSTQSTCFGKGATYHKIWSSFTRDSILTTDGHAWHTNRSHLIAHTGKIRPTDYVVTKRHTQNLIRVLSDGKPHDTLNQLNRFAIDVVSDIFYGSSTNTLLTNDQSLRDAIQHHKNVNTWRLLFGKIGAWIPPDRKACNVIDTYLDSVFHSFSLEGPDSPEERDRKAQTLLGVLIAQGVPEKVLKDQLAAVLVGGRDSVAIIVTWALYELVRHPNIMRELRAEISTTHGKSDPPGPSELEGMELLNGIVQETMRVHSSVGLNTRTALKDCALPTGGGPTGKSPIGVLAGTALVMCLDSIQRRPDIYGPDANEFRPHRWDNKWKPDPWTFFPFNLGTRTCLGKNLAVMEVKFVLCRLVQAFSSIEMVEHIGGEVVVVKAEEREKMKTKLAFNTKPAEVVWLRFKK</sequence>
<gene>
    <name evidence="9" type="ORF">CC86DRAFT_410692</name>
</gene>
<dbReference type="PRINTS" id="PR00385">
    <property type="entry name" value="P450"/>
</dbReference>
<dbReference type="GO" id="GO:0020037">
    <property type="term" value="F:heme binding"/>
    <property type="evidence" value="ECO:0007669"/>
    <property type="project" value="InterPro"/>
</dbReference>
<dbReference type="PRINTS" id="PR00463">
    <property type="entry name" value="EP450I"/>
</dbReference>
<dbReference type="OrthoDB" id="1470350at2759"/>
<comment type="cofactor">
    <cofactor evidence="1 7">
        <name>heme</name>
        <dbReference type="ChEBI" id="CHEBI:30413"/>
    </cofactor>
</comment>
<keyword evidence="7 8" id="KW-0349">Heme</keyword>
<feature type="binding site" description="axial binding residue" evidence="7">
    <location>
        <position position="384"/>
    </location>
    <ligand>
        <name>heme</name>
        <dbReference type="ChEBI" id="CHEBI:30413"/>
    </ligand>
    <ligandPart>
        <name>Fe</name>
        <dbReference type="ChEBI" id="CHEBI:18248"/>
    </ligandPart>
</feature>
<dbReference type="InterPro" id="IPR047146">
    <property type="entry name" value="Cyt_P450_E_CYP52_fungi"/>
</dbReference>
<dbReference type="InterPro" id="IPR036396">
    <property type="entry name" value="Cyt_P450_sf"/>
</dbReference>
<protein>
    <submittedName>
        <fullName evidence="9">Cytochrome P450</fullName>
    </submittedName>
</protein>
<comment type="similarity">
    <text evidence="2 8">Belongs to the cytochrome P450 family.</text>
</comment>
<dbReference type="PANTHER" id="PTHR24287:SF5">
    <property type="entry name" value="P450, PUTATIVE (EUROFUNG)-RELATED"/>
    <property type="match status" value="1"/>
</dbReference>
<keyword evidence="4 8" id="KW-0560">Oxidoreductase</keyword>
<evidence type="ECO:0000256" key="8">
    <source>
        <dbReference type="RuleBase" id="RU000461"/>
    </source>
</evidence>
<dbReference type="GO" id="GO:0005506">
    <property type="term" value="F:iron ion binding"/>
    <property type="evidence" value="ECO:0007669"/>
    <property type="project" value="InterPro"/>
</dbReference>
<evidence type="ECO:0000256" key="3">
    <source>
        <dbReference type="ARBA" id="ARBA00022723"/>
    </source>
</evidence>
<keyword evidence="6 8" id="KW-0503">Monooxygenase</keyword>
<proteinExistence type="inferred from homology"/>
<accession>A0A6A6ZL45</accession>
<dbReference type="AlphaFoldDB" id="A0A6A6ZL45"/>